<dbReference type="GO" id="GO:0003676">
    <property type="term" value="F:nucleic acid binding"/>
    <property type="evidence" value="ECO:0007669"/>
    <property type="project" value="InterPro"/>
</dbReference>
<dbReference type="InterPro" id="IPR002156">
    <property type="entry name" value="RNaseH_domain"/>
</dbReference>
<dbReference type="PANTHER" id="PTHR46387:SF2">
    <property type="entry name" value="RIBONUCLEASE HI"/>
    <property type="match status" value="1"/>
</dbReference>
<dbReference type="Gene3D" id="3.30.420.10">
    <property type="entry name" value="Ribonuclease H-like superfamily/Ribonuclease H"/>
    <property type="match status" value="1"/>
</dbReference>
<organism evidence="2 3">
    <name type="scientific">candidate division WWE3 bacterium RIFCSPHIGHO2_02_FULL_38_14</name>
    <dbReference type="NCBI Taxonomy" id="1802620"/>
    <lineage>
        <taxon>Bacteria</taxon>
        <taxon>Katanobacteria</taxon>
    </lineage>
</organism>
<dbReference type="Pfam" id="PF13456">
    <property type="entry name" value="RVT_3"/>
    <property type="match status" value="1"/>
</dbReference>
<evidence type="ECO:0000259" key="1">
    <source>
        <dbReference type="PROSITE" id="PS50879"/>
    </source>
</evidence>
<dbReference type="InterPro" id="IPR036397">
    <property type="entry name" value="RNaseH_sf"/>
</dbReference>
<gene>
    <name evidence="2" type="ORF">A3D91_04325</name>
</gene>
<dbReference type="PROSITE" id="PS50879">
    <property type="entry name" value="RNASE_H_1"/>
    <property type="match status" value="1"/>
</dbReference>
<accession>A0A1F4V8Z3</accession>
<reference evidence="2 3" key="1">
    <citation type="journal article" date="2016" name="Nat. Commun.">
        <title>Thousands of microbial genomes shed light on interconnected biogeochemical processes in an aquifer system.</title>
        <authorList>
            <person name="Anantharaman K."/>
            <person name="Brown C.T."/>
            <person name="Hug L.A."/>
            <person name="Sharon I."/>
            <person name="Castelle C.J."/>
            <person name="Probst A.J."/>
            <person name="Thomas B.C."/>
            <person name="Singh A."/>
            <person name="Wilkins M.J."/>
            <person name="Karaoz U."/>
            <person name="Brodie E.L."/>
            <person name="Williams K.H."/>
            <person name="Hubbard S.S."/>
            <person name="Banfield J.F."/>
        </authorList>
    </citation>
    <scope>NUCLEOTIDE SEQUENCE [LARGE SCALE GENOMIC DNA]</scope>
</reference>
<dbReference type="EMBL" id="MEVD01000013">
    <property type="protein sequence ID" value="OGC53637.1"/>
    <property type="molecule type" value="Genomic_DNA"/>
</dbReference>
<dbReference type="GO" id="GO:0004523">
    <property type="term" value="F:RNA-DNA hybrid ribonuclease activity"/>
    <property type="evidence" value="ECO:0007669"/>
    <property type="project" value="InterPro"/>
</dbReference>
<evidence type="ECO:0000313" key="2">
    <source>
        <dbReference type="EMBL" id="OGC53637.1"/>
    </source>
</evidence>
<dbReference type="InterPro" id="IPR012337">
    <property type="entry name" value="RNaseH-like_sf"/>
</dbReference>
<dbReference type="STRING" id="1802620.A3D91_04325"/>
<feature type="domain" description="RNase H type-1" evidence="1">
    <location>
        <begin position="4"/>
        <end position="135"/>
    </location>
</feature>
<evidence type="ECO:0000313" key="3">
    <source>
        <dbReference type="Proteomes" id="UP000178127"/>
    </source>
</evidence>
<dbReference type="PANTHER" id="PTHR46387">
    <property type="entry name" value="POLYNUCLEOTIDYL TRANSFERASE, RIBONUCLEASE H-LIKE SUPERFAMILY PROTEIN"/>
    <property type="match status" value="1"/>
</dbReference>
<protein>
    <recommendedName>
        <fullName evidence="1">RNase H type-1 domain-containing protein</fullName>
    </recommendedName>
</protein>
<name>A0A1F4V8Z3_UNCKA</name>
<dbReference type="SUPFAM" id="SSF53098">
    <property type="entry name" value="Ribonuclease H-like"/>
    <property type="match status" value="1"/>
</dbReference>
<dbReference type="CDD" id="cd09279">
    <property type="entry name" value="RNase_HI_like"/>
    <property type="match status" value="1"/>
</dbReference>
<dbReference type="AlphaFoldDB" id="A0A1F4V8Z3"/>
<dbReference type="Proteomes" id="UP000178127">
    <property type="component" value="Unassembled WGS sequence"/>
</dbReference>
<comment type="caution">
    <text evidence="2">The sequence shown here is derived from an EMBL/GenBank/DDBJ whole genome shotgun (WGS) entry which is preliminary data.</text>
</comment>
<proteinExistence type="predicted"/>
<sequence length="140" mass="15361">MSSEIKKAILFTDGGARGNPGPGAIAAVLKDYKNKLIKKDGRYVGTSTNNEAEYQALILGMELAAAENIKSLICKMDSELVVNQLNGLYKVKAAGIMGFVKKVREMEKDFDELIYKHIPRAENHEADSLVNEILDSSLSK</sequence>